<dbReference type="EMBL" id="CP081150">
    <property type="protein sequence ID" value="QZA78941.1"/>
    <property type="molecule type" value="Genomic_DNA"/>
</dbReference>
<evidence type="ECO:0000313" key="1">
    <source>
        <dbReference type="EMBL" id="QZA78941.1"/>
    </source>
</evidence>
<dbReference type="Gene3D" id="3.40.50.150">
    <property type="entry name" value="Vaccinia Virus protein VP39"/>
    <property type="match status" value="1"/>
</dbReference>
<dbReference type="PANTHER" id="PTHR43861">
    <property type="entry name" value="TRANS-ACONITATE 2-METHYLTRANSFERASE-RELATED"/>
    <property type="match status" value="1"/>
</dbReference>
<organism evidence="1 2">
    <name type="scientific">Deefgea tanakiae</name>
    <dbReference type="NCBI Taxonomy" id="2865840"/>
    <lineage>
        <taxon>Bacteria</taxon>
        <taxon>Pseudomonadati</taxon>
        <taxon>Pseudomonadota</taxon>
        <taxon>Betaproteobacteria</taxon>
        <taxon>Neisseriales</taxon>
        <taxon>Chitinibacteraceae</taxon>
        <taxon>Deefgea</taxon>
    </lineage>
</organism>
<dbReference type="SUPFAM" id="SSF53335">
    <property type="entry name" value="S-adenosyl-L-methionine-dependent methyltransferases"/>
    <property type="match status" value="1"/>
</dbReference>
<keyword evidence="1" id="KW-0808">Transferase</keyword>
<proteinExistence type="predicted"/>
<dbReference type="CDD" id="cd02440">
    <property type="entry name" value="AdoMet_MTases"/>
    <property type="match status" value="1"/>
</dbReference>
<dbReference type="RefSeq" id="WP_221007460.1">
    <property type="nucleotide sequence ID" value="NZ_CP081150.1"/>
</dbReference>
<dbReference type="InterPro" id="IPR029063">
    <property type="entry name" value="SAM-dependent_MTases_sf"/>
</dbReference>
<dbReference type="PANTHER" id="PTHR43861:SF6">
    <property type="entry name" value="METHYLTRANSFERASE TYPE 11"/>
    <property type="match status" value="1"/>
</dbReference>
<reference evidence="1 2" key="1">
    <citation type="submission" date="2021-08" db="EMBL/GenBank/DDBJ databases">
        <title>complete genome sequencing of Deefgea sp. D25.</title>
        <authorList>
            <person name="Bae J.-W."/>
            <person name="Gim D.-H."/>
        </authorList>
    </citation>
    <scope>NUCLEOTIDE SEQUENCE [LARGE SCALE GENOMIC DNA]</scope>
    <source>
        <strain evidence="1 2">D25</strain>
    </source>
</reference>
<dbReference type="GO" id="GO:0008168">
    <property type="term" value="F:methyltransferase activity"/>
    <property type="evidence" value="ECO:0007669"/>
    <property type="project" value="UniProtKB-KW"/>
</dbReference>
<gene>
    <name evidence="1" type="ORF">K4H28_05955</name>
</gene>
<sequence length="208" mass="23864">MDYFGFVRTEISPLLPTHAKRVLELGCGSGATLAWLKQTGHCDEIIGVEYSHDASAMARQQLDLIVEGNAEQLDFSELGRFDLVLCLDVLEHLRDPWLMLRRLRDLLTPTGQLIVSIPNIRHHSVLMPLLFKGEWRYSDAGILDQTHLRFFTQKTAQSLIEQAGFEVTETQGAGQQWAQSRFWRWLGRCTWAQPFCAVQYLYRAQLKS</sequence>
<dbReference type="Pfam" id="PF13489">
    <property type="entry name" value="Methyltransf_23"/>
    <property type="match status" value="1"/>
</dbReference>
<keyword evidence="2" id="KW-1185">Reference proteome</keyword>
<protein>
    <submittedName>
        <fullName evidence="1">Class I SAM-dependent methyltransferase</fullName>
    </submittedName>
</protein>
<evidence type="ECO:0000313" key="2">
    <source>
        <dbReference type="Proteomes" id="UP000825679"/>
    </source>
</evidence>
<accession>A0ABX8Z8Q3</accession>
<name>A0ABX8Z8Q3_9NEIS</name>
<dbReference type="GO" id="GO:0032259">
    <property type="term" value="P:methylation"/>
    <property type="evidence" value="ECO:0007669"/>
    <property type="project" value="UniProtKB-KW"/>
</dbReference>
<keyword evidence="1" id="KW-0489">Methyltransferase</keyword>
<dbReference type="Proteomes" id="UP000825679">
    <property type="component" value="Chromosome"/>
</dbReference>